<keyword evidence="3" id="KW-0238">DNA-binding</keyword>
<evidence type="ECO:0000256" key="6">
    <source>
        <dbReference type="PROSITE-ProRule" id="PRU00169"/>
    </source>
</evidence>
<dbReference type="Gene3D" id="3.40.50.2300">
    <property type="match status" value="1"/>
</dbReference>
<keyword evidence="10" id="KW-1185">Reference proteome</keyword>
<keyword evidence="2" id="KW-0805">Transcription regulation</keyword>
<dbReference type="RefSeq" id="WP_235323552.1">
    <property type="nucleotide sequence ID" value="NZ_JAFBIT010000002.1"/>
</dbReference>
<sequence>MKLLIVDDEAILRDRILAVLQGSGLLIHTYYTAENAFDAIRIIDAEHPEIIITDIRMPSKSGLEIAAYIHEKYPQSLVILVTGYSDFEYARTAIQNNVFEYLLKPVESEKLISVVLRAQKQVEMQEKHDRLFGVFKEHFANNLQSIRRQYIENLLFRSGTAQDADLQREIYDLTFEKYRLVAIHCSTAMDSVKLESEYFCTHLVEEYIQNALPNAITYVFGNLVFMIWEVRKEDIYDDNEALLGFLRDLHAYVRRNILGMLSAGISQTSSTLTNIQALRHQASECLEYMQDNGRREFLLYEDILTADTARWEIEAQVEALISEINAGNVSLSLQSFDRILADVRRNQPDYLSSACLLIVSRICLTLREYQSDTPDMPGQVIPILAKLDSHTEEGITMLRRWIESVCTLVADAHRDRTNTLVNAIREYINSHYSEAIGLAEASRFVGRNPSYISRLVREHTGKSFTQLLTDKRMHEAKRLLKETNLKITEISERIGYNNVRYFTRVFKATTNMSANDYRAFSATFE</sequence>
<evidence type="ECO:0000259" key="8">
    <source>
        <dbReference type="PROSITE" id="PS50110"/>
    </source>
</evidence>
<dbReference type="SUPFAM" id="SSF46689">
    <property type="entry name" value="Homeodomain-like"/>
    <property type="match status" value="1"/>
</dbReference>
<feature type="modified residue" description="4-aspartylphosphate" evidence="6">
    <location>
        <position position="54"/>
    </location>
</feature>
<dbReference type="InterPro" id="IPR018060">
    <property type="entry name" value="HTH_AraC"/>
</dbReference>
<dbReference type="Pfam" id="PF00072">
    <property type="entry name" value="Response_reg"/>
    <property type="match status" value="1"/>
</dbReference>
<dbReference type="CDD" id="cd17536">
    <property type="entry name" value="REC_YesN-like"/>
    <property type="match status" value="1"/>
</dbReference>
<evidence type="ECO:0000313" key="9">
    <source>
        <dbReference type="EMBL" id="MCF2652501.1"/>
    </source>
</evidence>
<keyword evidence="4" id="KW-0804">Transcription</keyword>
<dbReference type="InterPro" id="IPR011006">
    <property type="entry name" value="CheY-like_superfamily"/>
</dbReference>
<evidence type="ECO:0000256" key="3">
    <source>
        <dbReference type="ARBA" id="ARBA00023125"/>
    </source>
</evidence>
<dbReference type="Pfam" id="PF12833">
    <property type="entry name" value="HTH_18"/>
    <property type="match status" value="1"/>
</dbReference>
<dbReference type="PROSITE" id="PS01124">
    <property type="entry name" value="HTH_ARAC_FAMILY_2"/>
    <property type="match status" value="1"/>
</dbReference>
<evidence type="ECO:0000256" key="4">
    <source>
        <dbReference type="ARBA" id="ARBA00023163"/>
    </source>
</evidence>
<feature type="domain" description="Response regulatory" evidence="8">
    <location>
        <begin position="2"/>
        <end position="119"/>
    </location>
</feature>
<dbReference type="SMART" id="SM00342">
    <property type="entry name" value="HTH_ARAC"/>
    <property type="match status" value="1"/>
</dbReference>
<evidence type="ECO:0000256" key="2">
    <source>
        <dbReference type="ARBA" id="ARBA00023015"/>
    </source>
</evidence>
<evidence type="ECO:0000256" key="5">
    <source>
        <dbReference type="ARBA" id="ARBA00024867"/>
    </source>
</evidence>
<gene>
    <name evidence="9" type="ORF">JQM67_07795</name>
</gene>
<accession>A0ABS9CQ62</accession>
<dbReference type="InterPro" id="IPR009057">
    <property type="entry name" value="Homeodomain-like_sf"/>
</dbReference>
<feature type="domain" description="HTH araC/xylS-type" evidence="7">
    <location>
        <begin position="422"/>
        <end position="520"/>
    </location>
</feature>
<dbReference type="InterPro" id="IPR001789">
    <property type="entry name" value="Sig_transdc_resp-reg_receiver"/>
</dbReference>
<evidence type="ECO:0000256" key="1">
    <source>
        <dbReference type="ARBA" id="ARBA00018672"/>
    </source>
</evidence>
<reference evidence="9 10" key="1">
    <citation type="submission" date="2020-12" db="EMBL/GenBank/DDBJ databases">
        <title>Whole genome sequences of gut porcine anaerobes.</title>
        <authorList>
            <person name="Kubasova T."/>
            <person name="Jahodarova E."/>
            <person name="Rychlik I."/>
        </authorList>
    </citation>
    <scope>NUCLEOTIDE SEQUENCE [LARGE SCALE GENOMIC DNA]</scope>
    <source>
        <strain evidence="9 10">An867</strain>
    </source>
</reference>
<protein>
    <recommendedName>
        <fullName evidence="1">Stage 0 sporulation protein A homolog</fullName>
    </recommendedName>
</protein>
<dbReference type="PROSITE" id="PS00041">
    <property type="entry name" value="HTH_ARAC_FAMILY_1"/>
    <property type="match status" value="1"/>
</dbReference>
<dbReference type="PANTHER" id="PTHR43280:SF2">
    <property type="entry name" value="HTH-TYPE TRANSCRIPTIONAL REGULATOR EXSA"/>
    <property type="match status" value="1"/>
</dbReference>
<comment type="function">
    <text evidence="5">May play the central regulatory role in sporulation. It may be an element of the effector pathway responsible for the activation of sporulation genes in response to nutritional stress. Spo0A may act in concert with spo0H (a sigma factor) to control the expression of some genes that are critical to the sporulation process.</text>
</comment>
<evidence type="ECO:0000313" key="10">
    <source>
        <dbReference type="Proteomes" id="UP001299220"/>
    </source>
</evidence>
<dbReference type="EMBL" id="JAFBIT010000002">
    <property type="protein sequence ID" value="MCF2652501.1"/>
    <property type="molecule type" value="Genomic_DNA"/>
</dbReference>
<dbReference type="PANTHER" id="PTHR43280">
    <property type="entry name" value="ARAC-FAMILY TRANSCRIPTIONAL REGULATOR"/>
    <property type="match status" value="1"/>
</dbReference>
<evidence type="ECO:0000259" key="7">
    <source>
        <dbReference type="PROSITE" id="PS01124"/>
    </source>
</evidence>
<dbReference type="PROSITE" id="PS50110">
    <property type="entry name" value="RESPONSE_REGULATORY"/>
    <property type="match status" value="1"/>
</dbReference>
<dbReference type="Proteomes" id="UP001299220">
    <property type="component" value="Unassembled WGS sequence"/>
</dbReference>
<proteinExistence type="predicted"/>
<dbReference type="Gene3D" id="1.10.10.60">
    <property type="entry name" value="Homeodomain-like"/>
    <property type="match status" value="2"/>
</dbReference>
<name>A0ABS9CQ62_9FIRM</name>
<dbReference type="SUPFAM" id="SSF52172">
    <property type="entry name" value="CheY-like"/>
    <property type="match status" value="1"/>
</dbReference>
<organism evidence="9 10">
    <name type="scientific">Anaeromassilibacillus senegalensis</name>
    <dbReference type="NCBI Taxonomy" id="1673717"/>
    <lineage>
        <taxon>Bacteria</taxon>
        <taxon>Bacillati</taxon>
        <taxon>Bacillota</taxon>
        <taxon>Clostridia</taxon>
        <taxon>Eubacteriales</taxon>
        <taxon>Acutalibacteraceae</taxon>
        <taxon>Anaeromassilibacillus</taxon>
    </lineage>
</organism>
<dbReference type="InterPro" id="IPR018062">
    <property type="entry name" value="HTH_AraC-typ_CS"/>
</dbReference>
<keyword evidence="6" id="KW-0597">Phosphoprotein</keyword>
<dbReference type="SMART" id="SM00448">
    <property type="entry name" value="REC"/>
    <property type="match status" value="1"/>
</dbReference>
<comment type="caution">
    <text evidence="9">The sequence shown here is derived from an EMBL/GenBank/DDBJ whole genome shotgun (WGS) entry which is preliminary data.</text>
</comment>